<evidence type="ECO:0000313" key="12">
    <source>
        <dbReference type="EMBL" id="QMX76588.1"/>
    </source>
</evidence>
<name>A0A8E4JC94_PENIN</name>
<feature type="transmembrane region" description="Helical" evidence="10">
    <location>
        <begin position="247"/>
        <end position="267"/>
    </location>
</feature>
<feature type="transmembrane region" description="Helical" evidence="10">
    <location>
        <begin position="208"/>
        <end position="227"/>
    </location>
</feature>
<evidence type="ECO:0000256" key="3">
    <source>
        <dbReference type="ARBA" id="ARBA00022692"/>
    </source>
</evidence>
<evidence type="ECO:0000256" key="5">
    <source>
        <dbReference type="ARBA" id="ARBA00023040"/>
    </source>
</evidence>
<reference evidence="12" key="1">
    <citation type="submission" date="2019-06" db="EMBL/GenBank/DDBJ databases">
        <title>Molecular mechanism of ligand - receptor interaction in Penaeus indicus.</title>
        <authorList>
            <person name="James N."/>
            <person name="Tomy S."/>
        </authorList>
    </citation>
    <scope>NUCLEOTIDE SEQUENCE</scope>
    <source>
        <tissue evidence="12">Ovary</tissue>
    </source>
</reference>
<keyword evidence="5" id="KW-0297">G-protein coupled receptor</keyword>
<keyword evidence="4 10" id="KW-1133">Transmembrane helix</keyword>
<accession>A0A8E4JC94</accession>
<dbReference type="PRINTS" id="PR00237">
    <property type="entry name" value="GPCRRHODOPSN"/>
</dbReference>
<proteinExistence type="evidence at transcript level"/>
<dbReference type="SMR" id="A0A8E4JC94"/>
<organism evidence="12">
    <name type="scientific">Penaeus indicus</name>
    <name type="common">Indian white prawn</name>
    <name type="synonym">Fenneropenaeus indicus</name>
    <dbReference type="NCBI Taxonomy" id="29960"/>
    <lineage>
        <taxon>Eukaryota</taxon>
        <taxon>Metazoa</taxon>
        <taxon>Ecdysozoa</taxon>
        <taxon>Arthropoda</taxon>
        <taxon>Crustacea</taxon>
        <taxon>Multicrustacea</taxon>
        <taxon>Malacostraca</taxon>
        <taxon>Eumalacostraca</taxon>
        <taxon>Eucarida</taxon>
        <taxon>Decapoda</taxon>
        <taxon>Dendrobranchiata</taxon>
        <taxon>Penaeoidea</taxon>
        <taxon>Penaeidae</taxon>
        <taxon>Penaeus</taxon>
    </lineage>
</organism>
<dbReference type="PANTHER" id="PTHR45695:SF9">
    <property type="entry name" value="LEUCOKININ RECEPTOR"/>
    <property type="match status" value="1"/>
</dbReference>
<keyword evidence="7 12" id="KW-0675">Receptor</keyword>
<dbReference type="PROSITE" id="PS50262">
    <property type="entry name" value="G_PROTEIN_RECEP_F1_2"/>
    <property type="match status" value="1"/>
</dbReference>
<evidence type="ECO:0000256" key="1">
    <source>
        <dbReference type="ARBA" id="ARBA00004141"/>
    </source>
</evidence>
<keyword evidence="6 10" id="KW-0472">Membrane</keyword>
<feature type="region of interest" description="Disordered" evidence="9">
    <location>
        <begin position="1"/>
        <end position="28"/>
    </location>
</feature>
<feature type="region of interest" description="Disordered" evidence="9">
    <location>
        <begin position="444"/>
        <end position="537"/>
    </location>
</feature>
<evidence type="ECO:0000256" key="10">
    <source>
        <dbReference type="SAM" id="Phobius"/>
    </source>
</evidence>
<keyword evidence="8" id="KW-0807">Transducer</keyword>
<feature type="transmembrane region" description="Helical" evidence="10">
    <location>
        <begin position="168"/>
        <end position="188"/>
    </location>
</feature>
<dbReference type="SUPFAM" id="SSF81321">
    <property type="entry name" value="Family A G protein-coupled receptor-like"/>
    <property type="match status" value="1"/>
</dbReference>
<dbReference type="InterPro" id="IPR017452">
    <property type="entry name" value="GPCR_Rhodpsn_7TM"/>
</dbReference>
<keyword evidence="3 10" id="KW-0812">Transmembrane</keyword>
<feature type="compositionally biased region" description="Basic and acidic residues" evidence="9">
    <location>
        <begin position="503"/>
        <end position="526"/>
    </location>
</feature>
<evidence type="ECO:0000259" key="11">
    <source>
        <dbReference type="PROSITE" id="PS50262"/>
    </source>
</evidence>
<feature type="compositionally biased region" description="Basic and acidic residues" evidence="9">
    <location>
        <begin position="471"/>
        <end position="480"/>
    </location>
</feature>
<comment type="similarity">
    <text evidence="2">Belongs to the G-protein coupled receptor 1 family.</text>
</comment>
<evidence type="ECO:0000256" key="9">
    <source>
        <dbReference type="SAM" id="MobiDB-lite"/>
    </source>
</evidence>
<feature type="transmembrane region" description="Helical" evidence="10">
    <location>
        <begin position="291"/>
        <end position="319"/>
    </location>
</feature>
<evidence type="ECO:0000256" key="7">
    <source>
        <dbReference type="ARBA" id="ARBA00023170"/>
    </source>
</evidence>
<dbReference type="Gene3D" id="1.20.1070.10">
    <property type="entry name" value="Rhodopsin 7-helix transmembrane proteins"/>
    <property type="match status" value="1"/>
</dbReference>
<dbReference type="GO" id="GO:0004930">
    <property type="term" value="F:G protein-coupled receptor activity"/>
    <property type="evidence" value="ECO:0007669"/>
    <property type="project" value="UniProtKB-KW"/>
</dbReference>
<evidence type="ECO:0000256" key="2">
    <source>
        <dbReference type="ARBA" id="ARBA00010663"/>
    </source>
</evidence>
<feature type="transmembrane region" description="Helical" evidence="10">
    <location>
        <begin position="134"/>
        <end position="156"/>
    </location>
</feature>
<evidence type="ECO:0000256" key="8">
    <source>
        <dbReference type="ARBA" id="ARBA00023224"/>
    </source>
</evidence>
<evidence type="ECO:0000256" key="6">
    <source>
        <dbReference type="ARBA" id="ARBA00023136"/>
    </source>
</evidence>
<comment type="subcellular location">
    <subcellularLocation>
        <location evidence="1">Membrane</location>
        <topology evidence="1">Multi-pass membrane protein</topology>
    </subcellularLocation>
</comment>
<dbReference type="Pfam" id="PF00001">
    <property type="entry name" value="7tm_1"/>
    <property type="match status" value="1"/>
</dbReference>
<dbReference type="AlphaFoldDB" id="A0A8E4JC94"/>
<sequence length="562" mass="62931">MTPALLPPPPPSPPSLLPPSAPPPSARNPPPSLYSPFVYLPSVQPSFASPLSSSSSFSSSLSLFSLSSSSLFSLSSSSSSSSSFFSAMTQGSSVTCNDTCCSWEDGSDNTFCFSDRDFPEDLVATPAWELGVRYGAATFLCVTGVLGNLCILVILLKNRLLLRTSVNLFILNMSVADLVTAAAGPLPYTARDTQQFWTLGETWCHLEGYLQMMVLMVSVLSLATISCDRMVGVVYPFHRHLRAWQSFIVIGLIWVVSAGIAVPFGLYREYAVHKWRDVTERTCEEAEEMQVWWLVSIVALTWFPLAVMLVCYTLIFVNFNKYKNKVRGREHPAILRMKARTVRMMFVVVVLFVACWTPVQVVTLARNDFVQENGSLKENLAETYDTLMSVCQYMMYINPSVNPIVYALMHHNFKRAFRVTFTCVFKRKPSFVLTPGHGTQKYVWSARSGIGRNRKQGRSPPFQRVRRQGFRKPDETESRAPHPSGQLSLERRAPEGTASSRSGELREVEEERRRPAEGDRDGDLTPRKPSPRGRNCDLFLGQLVTQVIEEESSSDLDSERTM</sequence>
<dbReference type="EMBL" id="MN095231">
    <property type="protein sequence ID" value="QMX76588.1"/>
    <property type="molecule type" value="mRNA"/>
</dbReference>
<feature type="domain" description="G-protein coupled receptors family 1 profile" evidence="11">
    <location>
        <begin position="147"/>
        <end position="406"/>
    </location>
</feature>
<dbReference type="InterPro" id="IPR000276">
    <property type="entry name" value="GPCR_Rhodpsn"/>
</dbReference>
<feature type="transmembrane region" description="Helical" evidence="10">
    <location>
        <begin position="340"/>
        <end position="359"/>
    </location>
</feature>
<protein>
    <submittedName>
        <fullName evidence="12">G-coupled receptor A-52</fullName>
    </submittedName>
</protein>
<evidence type="ECO:0000256" key="4">
    <source>
        <dbReference type="ARBA" id="ARBA00022989"/>
    </source>
</evidence>
<dbReference type="PANTHER" id="PTHR45695">
    <property type="entry name" value="LEUCOKININ RECEPTOR-RELATED"/>
    <property type="match status" value="1"/>
</dbReference>
<dbReference type="GO" id="GO:0005886">
    <property type="term" value="C:plasma membrane"/>
    <property type="evidence" value="ECO:0007669"/>
    <property type="project" value="TreeGrafter"/>
</dbReference>